<evidence type="ECO:0000313" key="2">
    <source>
        <dbReference type="Proteomes" id="UP000027135"/>
    </source>
</evidence>
<proteinExistence type="predicted"/>
<dbReference type="Proteomes" id="UP000027135">
    <property type="component" value="Unassembled WGS sequence"/>
</dbReference>
<evidence type="ECO:0000313" key="1">
    <source>
        <dbReference type="EMBL" id="KDR09185.1"/>
    </source>
</evidence>
<accession>A0A067QJZ1</accession>
<sequence length="106" mass="12469">MFSLVTNLLGTYKDYYAMGTLFSFEELTSFKHTEILCTNVYENKKKVKVPCVMDFLQRIQIKNFSMTALIAQEISHINGPEFIWKHRMPQKDVYIHSMNLHCSILD</sequence>
<dbReference type="AlphaFoldDB" id="A0A067QJZ1"/>
<keyword evidence="2" id="KW-1185">Reference proteome</keyword>
<protein>
    <submittedName>
        <fullName evidence="1">Uncharacterized protein</fullName>
    </submittedName>
</protein>
<dbReference type="InParanoid" id="A0A067QJZ1"/>
<gene>
    <name evidence="1" type="ORF">L798_01111</name>
</gene>
<reference evidence="1 2" key="1">
    <citation type="journal article" date="2014" name="Nat. Commun.">
        <title>Molecular traces of alternative social organization in a termite genome.</title>
        <authorList>
            <person name="Terrapon N."/>
            <person name="Li C."/>
            <person name="Robertson H.M."/>
            <person name="Ji L."/>
            <person name="Meng X."/>
            <person name="Booth W."/>
            <person name="Chen Z."/>
            <person name="Childers C.P."/>
            <person name="Glastad K.M."/>
            <person name="Gokhale K."/>
            <person name="Gowin J."/>
            <person name="Gronenberg W."/>
            <person name="Hermansen R.A."/>
            <person name="Hu H."/>
            <person name="Hunt B.G."/>
            <person name="Huylmans A.K."/>
            <person name="Khalil S.M."/>
            <person name="Mitchell R.D."/>
            <person name="Munoz-Torres M.C."/>
            <person name="Mustard J.A."/>
            <person name="Pan H."/>
            <person name="Reese J.T."/>
            <person name="Scharf M.E."/>
            <person name="Sun F."/>
            <person name="Vogel H."/>
            <person name="Xiao J."/>
            <person name="Yang W."/>
            <person name="Yang Z."/>
            <person name="Yang Z."/>
            <person name="Zhou J."/>
            <person name="Zhu J."/>
            <person name="Brent C.S."/>
            <person name="Elsik C.G."/>
            <person name="Goodisman M.A."/>
            <person name="Liberles D.A."/>
            <person name="Roe R.M."/>
            <person name="Vargo E.L."/>
            <person name="Vilcinskas A."/>
            <person name="Wang J."/>
            <person name="Bornberg-Bauer E."/>
            <person name="Korb J."/>
            <person name="Zhang G."/>
            <person name="Liebig J."/>
        </authorList>
    </citation>
    <scope>NUCLEOTIDE SEQUENCE [LARGE SCALE GENOMIC DNA]</scope>
    <source>
        <tissue evidence="1">Whole organism</tissue>
    </source>
</reference>
<name>A0A067QJZ1_ZOONE</name>
<dbReference type="EMBL" id="KK853267">
    <property type="protein sequence ID" value="KDR09185.1"/>
    <property type="molecule type" value="Genomic_DNA"/>
</dbReference>
<organism evidence="1 2">
    <name type="scientific">Zootermopsis nevadensis</name>
    <name type="common">Dampwood termite</name>
    <dbReference type="NCBI Taxonomy" id="136037"/>
    <lineage>
        <taxon>Eukaryota</taxon>
        <taxon>Metazoa</taxon>
        <taxon>Ecdysozoa</taxon>
        <taxon>Arthropoda</taxon>
        <taxon>Hexapoda</taxon>
        <taxon>Insecta</taxon>
        <taxon>Pterygota</taxon>
        <taxon>Neoptera</taxon>
        <taxon>Polyneoptera</taxon>
        <taxon>Dictyoptera</taxon>
        <taxon>Blattodea</taxon>
        <taxon>Blattoidea</taxon>
        <taxon>Termitoidae</taxon>
        <taxon>Termopsidae</taxon>
        <taxon>Zootermopsis</taxon>
    </lineage>
</organism>